<evidence type="ECO:0000313" key="3">
    <source>
        <dbReference type="EMBL" id="CAI6357208.1"/>
    </source>
</evidence>
<evidence type="ECO:0000313" key="4">
    <source>
        <dbReference type="Proteomes" id="UP001160148"/>
    </source>
</evidence>
<comment type="caution">
    <text evidence="3">The sequence shown here is derived from an EMBL/GenBank/DDBJ whole genome shotgun (WGS) entry which is preliminary data.</text>
</comment>
<dbReference type="Proteomes" id="UP001160148">
    <property type="component" value="Unassembled WGS sequence"/>
</dbReference>
<feature type="coiled-coil region" evidence="1">
    <location>
        <begin position="82"/>
        <end position="109"/>
    </location>
</feature>
<feature type="region of interest" description="Disordered" evidence="2">
    <location>
        <begin position="272"/>
        <end position="291"/>
    </location>
</feature>
<sequence length="291" mass="32192">MNPTAQKLSPKKVVTRSVSSASTKSLNSPNFSSSLLSTDEFNMSSIKNAQEETLSHCKVLLSSQNKEFGKLKSSVDQLFSIISELRSENNLLREDLSSLKNRVINLESNQSINSPEFSDCDTMPQLLHELTERDKCSYSLIVHGLPESTASLANTRIADDLKSLSDTAQLLTLSLSPDVKLFRLGGGGSNKVRPLKVIFSSKELASTFNSEFNVGKRNARAHSISIAVVRDRTLLERKHIRRVYTELEERKKNAESNIMVKYRNGIPSIAPVTNRSVSKTNATSSDVTKSN</sequence>
<keyword evidence="4" id="KW-1185">Reference proteome</keyword>
<proteinExistence type="predicted"/>
<feature type="coiled-coil region" evidence="1">
    <location>
        <begin position="237"/>
        <end position="264"/>
    </location>
</feature>
<evidence type="ECO:0000256" key="2">
    <source>
        <dbReference type="SAM" id="MobiDB-lite"/>
    </source>
</evidence>
<reference evidence="3 4" key="1">
    <citation type="submission" date="2023-01" db="EMBL/GenBank/DDBJ databases">
        <authorList>
            <person name="Whitehead M."/>
        </authorList>
    </citation>
    <scope>NUCLEOTIDE SEQUENCE [LARGE SCALE GENOMIC DNA]</scope>
</reference>
<organism evidence="3 4">
    <name type="scientific">Macrosiphum euphorbiae</name>
    <name type="common">potato aphid</name>
    <dbReference type="NCBI Taxonomy" id="13131"/>
    <lineage>
        <taxon>Eukaryota</taxon>
        <taxon>Metazoa</taxon>
        <taxon>Ecdysozoa</taxon>
        <taxon>Arthropoda</taxon>
        <taxon>Hexapoda</taxon>
        <taxon>Insecta</taxon>
        <taxon>Pterygota</taxon>
        <taxon>Neoptera</taxon>
        <taxon>Paraneoptera</taxon>
        <taxon>Hemiptera</taxon>
        <taxon>Sternorrhyncha</taxon>
        <taxon>Aphidomorpha</taxon>
        <taxon>Aphidoidea</taxon>
        <taxon>Aphididae</taxon>
        <taxon>Macrosiphini</taxon>
        <taxon>Macrosiphum</taxon>
    </lineage>
</organism>
<feature type="region of interest" description="Disordered" evidence="2">
    <location>
        <begin position="1"/>
        <end position="29"/>
    </location>
</feature>
<dbReference type="AlphaFoldDB" id="A0AAV0WN78"/>
<accession>A0AAV0WN78</accession>
<dbReference type="EMBL" id="CARXXK010000002">
    <property type="protein sequence ID" value="CAI6357208.1"/>
    <property type="molecule type" value="Genomic_DNA"/>
</dbReference>
<evidence type="ECO:0000256" key="1">
    <source>
        <dbReference type="SAM" id="Coils"/>
    </source>
</evidence>
<name>A0AAV0WN78_9HEMI</name>
<gene>
    <name evidence="3" type="ORF">MEUPH1_LOCUS12858</name>
</gene>
<protein>
    <submittedName>
        <fullName evidence="3">Uncharacterized protein</fullName>
    </submittedName>
</protein>
<keyword evidence="1" id="KW-0175">Coiled coil</keyword>